<dbReference type="Pfam" id="PF00084">
    <property type="entry name" value="Sushi"/>
    <property type="match status" value="18"/>
</dbReference>
<keyword evidence="4" id="KW-0677">Repeat</keyword>
<feature type="domain" description="Sushi" evidence="12">
    <location>
        <begin position="609"/>
        <end position="668"/>
    </location>
</feature>
<organism evidence="13 14">
    <name type="scientific">Branchiostoma belcheri</name>
    <name type="common">Amphioxus</name>
    <dbReference type="NCBI Taxonomy" id="7741"/>
    <lineage>
        <taxon>Eukaryota</taxon>
        <taxon>Metazoa</taxon>
        <taxon>Chordata</taxon>
        <taxon>Cephalochordata</taxon>
        <taxon>Leptocardii</taxon>
        <taxon>Amphioxiformes</taxon>
        <taxon>Branchiostomatidae</taxon>
        <taxon>Branchiostoma</taxon>
    </lineage>
</organism>
<feature type="domain" description="Sushi" evidence="12">
    <location>
        <begin position="954"/>
        <end position="1010"/>
    </location>
</feature>
<dbReference type="InterPro" id="IPR000152">
    <property type="entry name" value="EGF-type_Asp/Asn_hydroxyl_site"/>
</dbReference>
<dbReference type="GeneID" id="109465678"/>
<feature type="disulfide bond" evidence="8">
    <location>
        <begin position="579"/>
        <end position="606"/>
    </location>
</feature>
<dbReference type="PANTHER" id="PTHR19325:SF560">
    <property type="entry name" value="SUSHI, VON WILLEBRAND FACTOR TYPE A, EGF AND PENTRAXIN DOMAIN-CONTAINING PROTEIN 1"/>
    <property type="match status" value="1"/>
</dbReference>
<dbReference type="SMART" id="SM00181">
    <property type="entry name" value="EGF"/>
    <property type="match status" value="5"/>
</dbReference>
<dbReference type="CDD" id="cd00033">
    <property type="entry name" value="CCP"/>
    <property type="match status" value="18"/>
</dbReference>
<feature type="disulfide bond" evidence="8">
    <location>
        <begin position="696"/>
        <end position="723"/>
    </location>
</feature>
<feature type="domain" description="Sushi" evidence="12">
    <location>
        <begin position="1011"/>
        <end position="1069"/>
    </location>
</feature>
<dbReference type="SMART" id="SM00032">
    <property type="entry name" value="CCP"/>
    <property type="match status" value="18"/>
</dbReference>
<feature type="disulfide bond" evidence="8">
    <location>
        <begin position="810"/>
        <end position="837"/>
    </location>
</feature>
<feature type="domain" description="Sushi" evidence="12">
    <location>
        <begin position="438"/>
        <end position="494"/>
    </location>
</feature>
<name>A0A6P4Y8K1_BRABE</name>
<keyword evidence="1 7" id="KW-0245">EGF-like domain</keyword>
<dbReference type="SMART" id="SM01411">
    <property type="entry name" value="Ephrin_rec_like"/>
    <property type="match status" value="1"/>
</dbReference>
<dbReference type="InterPro" id="IPR001304">
    <property type="entry name" value="C-type_lectin-like"/>
</dbReference>
<feature type="disulfide bond" evidence="8">
    <location>
        <begin position="981"/>
        <end position="1008"/>
    </location>
</feature>
<gene>
    <name evidence="14" type="primary">LOC109465678</name>
</gene>
<dbReference type="SUPFAM" id="SSF57535">
    <property type="entry name" value="Complement control module/SCR domain"/>
    <property type="match status" value="19"/>
</dbReference>
<dbReference type="InterPro" id="IPR018378">
    <property type="entry name" value="C-type_lectin_CS"/>
</dbReference>
<dbReference type="SMART" id="SM00179">
    <property type="entry name" value="EGF_CA"/>
    <property type="match status" value="4"/>
</dbReference>
<dbReference type="InterPro" id="IPR001881">
    <property type="entry name" value="EGF-like_Ca-bd_dom"/>
</dbReference>
<feature type="disulfide bond" evidence="8">
    <location>
        <begin position="522"/>
        <end position="549"/>
    </location>
</feature>
<feature type="compositionally biased region" description="Low complexity" evidence="9">
    <location>
        <begin position="216"/>
        <end position="237"/>
    </location>
</feature>
<dbReference type="KEGG" id="bbel:109465678"/>
<feature type="domain" description="Sushi" evidence="12">
    <location>
        <begin position="552"/>
        <end position="608"/>
    </location>
</feature>
<feature type="domain" description="Sushi" evidence="12">
    <location>
        <begin position="265"/>
        <end position="321"/>
    </location>
</feature>
<evidence type="ECO:0000259" key="10">
    <source>
        <dbReference type="PROSITE" id="PS50026"/>
    </source>
</evidence>
<sequence length="1805" mass="194281">MARSEPCDVSPDSLCIHGNWDGNQCQCDPGYTGKCCNEVVYCPQLEHPRNGHVSSTSRAEHGDTVTYTCDPGYQLSTGSAAEVQRECTSGTWTGRIPYCDRVSCPPLDAIENGYTYGGTSFGDEQLFSCFPGYQLSLDRSDDMYRAYIYNVSGENVTSMMEEFSATLTNNTIEPTSPTGNVNVTGMTEICEILQNNTVEICTPTGISTVPNEMISPTANPTTTTTTTTTATTATTTTVPPPPTSVALKCQADTTWDKSAPSCRARQCPALAPPKNCTVTGGNDYLDTMTFICDPGYIIRGSETRTCMADGSWTGGSSDCVLKRCACLEAPRFGGITGIVGCYVGETAMFTCEPGYVLEGNATRSCQITQQWTGSQPFCVKATCPPLNTPTNGMKFGGNEYQDQVTFICITGYEIVGTSTLTCQASQTWSSTEPVCVRSQCPVLQIPANGDMTGGNGYGDTVSFMCEIGYRLEGSGTRTCMASKTWSGIETSCVLKTCPSVDAPDRGSVSGGNSYSDVVTYSCETGYDMLGTPTRTCQDSQQWSGNQPYCLKVRCNTLNPPTSGGVVGGSEYGDTVQFNCWEGHTLTGSSNRTCQADGLWSGQPPSCVENECPELDSPPNGYKTGGNSYGDIVIFFCNDGYEMAGPQPVVIRTCEADKTWSGTPATCTRRACPPLSAPVNGNITGNNLYGEVVTITCNPGYELRGSTTRGCQANQQWNGTSATCERVQCPSLSAISDGQMSGNNLFGDRITFVCNTGYELSGSPSRTCTADGNWTGTQTACDRKKCPDLSHPLNGNVTGGSFYGDTAVYTCRQGYDVSDGTARTCQADQRWSGTEPTCQKIKCAILDPPPNGGINGTNYYGDTVVLDCDVGYELVGSQQRTCQISQQWSGVQPYCERKQCPQLTVPANGGANGGIYYGDTASYSCDPGYELFGSSIRTCQADGQWAGMQPTCTKKQCLILQAPANGSVSGGHFYGDQVHYSCDPGFDLVGVPIRICEDSQLWSGIQPSCIKKRCSVLTPPAHGSLTGTLAFAFGDVATFTCDPGYEIQGSVARVCEATGQWSGIPAQCQKKCCDRPVIQYGDYTGTHCYSDTVTFKCDDGYRLLGLGSLTCTESAQWSGSLPRCERVCCDSSISIPDGSVSFQPDNCYNSLAAFSCTQGFYLEGPDYIACNISGLWHEQVPSCKVTCCGVPGTIRDGVFNATALCYGDVATYACNPGFLLKGNASVVCGDFGFWGKAPYCEPNSLCDRTTLAVPSAGSKICFESPQGTTPVEYCQMHCNAPKVYNRNDDMYECSVETNWLWMIRIYHGGGQQVLSNVDVGECSAPLDPFAAITFGGLVITANAGHDMAAIETEMKDLLLATGLCTNPCEIGEISVEVSPTARVGPRSTIAYYQVSVQLLAYADPNLVTPTNTIQMEWVRLAGELRQVAMNLETMVVSQTLDFPIAGSNMHLSVADGGLQISSPSLGCMNGEIKEGVQCVPCAPGTYHDVFEQICRPCFHATYQDEFGQTECKSCPNGTTTAKAGAKNITECKVFDDCDCGIHPCDLTPAGYICSCLPGYEVSSEEERCIDIDECQQPDVCPGARCVNRPGTYSCQCLDGYEEPNCIDINECRYVGFCPETSDCTNTEGSYYCTCHPGFQGDDCLDVNECQNATLNTCGPDQHCINTKGSYRCLDCPRFQQNCYSLGLNTATFSDAEQTCREYGGILATVKNRDTQLFIMQLVGDKDTWIGLDDRLIEGQFMWSDGTPFGSEYSYWAPGEPNDASTTSSQDCVHLWPLASFRWDDQPCDRMEYFVCQFSVMADPIGS</sequence>
<dbReference type="InterPro" id="IPR049883">
    <property type="entry name" value="NOTCH1_EGF-like"/>
</dbReference>
<dbReference type="Pfam" id="PF07699">
    <property type="entry name" value="Ephrin_rec_like"/>
    <property type="match status" value="1"/>
</dbReference>
<dbReference type="InterPro" id="IPR018097">
    <property type="entry name" value="EGF_Ca-bd_CS"/>
</dbReference>
<evidence type="ECO:0000256" key="1">
    <source>
        <dbReference type="ARBA" id="ARBA00022536"/>
    </source>
</evidence>
<evidence type="ECO:0000256" key="4">
    <source>
        <dbReference type="ARBA" id="ARBA00022737"/>
    </source>
</evidence>
<evidence type="ECO:0000256" key="6">
    <source>
        <dbReference type="ARBA" id="ARBA00023180"/>
    </source>
</evidence>
<proteinExistence type="predicted"/>
<dbReference type="InterPro" id="IPR016186">
    <property type="entry name" value="C-type_lectin-like/link_sf"/>
</dbReference>
<evidence type="ECO:0000313" key="13">
    <source>
        <dbReference type="Proteomes" id="UP000515135"/>
    </source>
</evidence>
<dbReference type="InterPro" id="IPR011641">
    <property type="entry name" value="Tyr-kin_ephrin_A/B_rcpt-like"/>
</dbReference>
<feature type="disulfide bond" evidence="8">
    <location>
        <begin position="351"/>
        <end position="378"/>
    </location>
</feature>
<feature type="domain" description="Sushi" evidence="12">
    <location>
        <begin position="726"/>
        <end position="782"/>
    </location>
</feature>
<dbReference type="Pfam" id="PF00059">
    <property type="entry name" value="Lectin_C"/>
    <property type="match status" value="1"/>
</dbReference>
<dbReference type="InterPro" id="IPR000742">
    <property type="entry name" value="EGF"/>
</dbReference>
<dbReference type="Gene3D" id="2.10.70.10">
    <property type="entry name" value="Complement Module, domain 1"/>
    <property type="match status" value="18"/>
</dbReference>
<feature type="region of interest" description="Disordered" evidence="9">
    <location>
        <begin position="211"/>
        <end position="244"/>
    </location>
</feature>
<dbReference type="OrthoDB" id="406096at2759"/>
<reference evidence="14" key="1">
    <citation type="submission" date="2025-08" db="UniProtKB">
        <authorList>
            <consortium name="RefSeq"/>
        </authorList>
    </citation>
    <scope>IDENTIFICATION</scope>
    <source>
        <tissue evidence="14">Gonad</tissue>
    </source>
</reference>
<feature type="domain" description="Sushi" evidence="12">
    <location>
        <begin position="1126"/>
        <end position="1184"/>
    </location>
</feature>
<feature type="disulfide bond" evidence="8">
    <location>
        <begin position="1096"/>
        <end position="1123"/>
    </location>
</feature>
<evidence type="ECO:0000256" key="2">
    <source>
        <dbReference type="ARBA" id="ARBA00022659"/>
    </source>
</evidence>
<dbReference type="SUPFAM" id="SSF57184">
    <property type="entry name" value="Growth factor receptor domain"/>
    <property type="match status" value="1"/>
</dbReference>
<dbReference type="GO" id="GO:0005509">
    <property type="term" value="F:calcium ion binding"/>
    <property type="evidence" value="ECO:0007669"/>
    <property type="project" value="InterPro"/>
</dbReference>
<evidence type="ECO:0000256" key="8">
    <source>
        <dbReference type="PROSITE-ProRule" id="PRU00302"/>
    </source>
</evidence>
<dbReference type="PROSITE" id="PS01186">
    <property type="entry name" value="EGF_2"/>
    <property type="match status" value="2"/>
</dbReference>
<dbReference type="PANTHER" id="PTHR19325">
    <property type="entry name" value="COMPLEMENT COMPONENT-RELATED SUSHI DOMAIN-CONTAINING"/>
    <property type="match status" value="1"/>
</dbReference>
<dbReference type="PROSITE" id="PS50923">
    <property type="entry name" value="SUSHI"/>
    <property type="match status" value="18"/>
</dbReference>
<keyword evidence="13" id="KW-1185">Reference proteome</keyword>
<feature type="domain" description="Sushi" evidence="12">
    <location>
        <begin position="669"/>
        <end position="725"/>
    </location>
</feature>
<dbReference type="Gene3D" id="2.10.25.10">
    <property type="entry name" value="Laminin"/>
    <property type="match status" value="4"/>
</dbReference>
<feature type="disulfide bond" evidence="8">
    <location>
        <begin position="924"/>
        <end position="951"/>
    </location>
</feature>
<evidence type="ECO:0000256" key="3">
    <source>
        <dbReference type="ARBA" id="ARBA00022729"/>
    </source>
</evidence>
<feature type="domain" description="EGF-like" evidence="10">
    <location>
        <begin position="1569"/>
        <end position="1605"/>
    </location>
</feature>
<accession>A0A6P4Y8K1</accession>
<dbReference type="PROSITE" id="PS50026">
    <property type="entry name" value="EGF_3"/>
    <property type="match status" value="2"/>
</dbReference>
<feature type="disulfide bond" evidence="7">
    <location>
        <begin position="1633"/>
        <end position="1642"/>
    </location>
</feature>
<dbReference type="InterPro" id="IPR009030">
    <property type="entry name" value="Growth_fac_rcpt_cys_sf"/>
</dbReference>
<feature type="domain" description="Sushi" evidence="12">
    <location>
        <begin position="783"/>
        <end position="839"/>
    </location>
</feature>
<dbReference type="Proteomes" id="UP000515135">
    <property type="component" value="Unplaced"/>
</dbReference>
<feature type="disulfide bond" evidence="8">
    <location>
        <begin position="1155"/>
        <end position="1182"/>
    </location>
</feature>
<feature type="domain" description="EGF-like" evidence="10">
    <location>
        <begin position="1606"/>
        <end position="1643"/>
    </location>
</feature>
<feature type="disulfide bond" evidence="8">
    <location>
        <begin position="753"/>
        <end position="780"/>
    </location>
</feature>
<dbReference type="CDD" id="cd00054">
    <property type="entry name" value="EGF_CA"/>
    <property type="match status" value="3"/>
</dbReference>
<dbReference type="RefSeq" id="XP_019618619.1">
    <property type="nucleotide sequence ID" value="XM_019763060.1"/>
</dbReference>
<evidence type="ECO:0000313" key="14">
    <source>
        <dbReference type="RefSeq" id="XP_019618619.1"/>
    </source>
</evidence>
<evidence type="ECO:0000256" key="9">
    <source>
        <dbReference type="SAM" id="MobiDB-lite"/>
    </source>
</evidence>
<dbReference type="SUPFAM" id="SSF56436">
    <property type="entry name" value="C-type lectin-like"/>
    <property type="match status" value="1"/>
</dbReference>
<dbReference type="FunFam" id="2.10.25.10:FF:000002">
    <property type="entry name" value="Latent-transforming growth factor beta-binding protein 3"/>
    <property type="match status" value="1"/>
</dbReference>
<feature type="disulfide bond" evidence="8">
    <location>
        <begin position="465"/>
        <end position="492"/>
    </location>
</feature>
<feature type="domain" description="Sushi" evidence="12">
    <location>
        <begin position="495"/>
        <end position="551"/>
    </location>
</feature>
<keyword evidence="3" id="KW-0732">Signal</keyword>
<comment type="caution">
    <text evidence="7">Lacks conserved residue(s) required for the propagation of feature annotation.</text>
</comment>
<dbReference type="InterPro" id="IPR035976">
    <property type="entry name" value="Sushi/SCR/CCP_sf"/>
</dbReference>
<dbReference type="SMART" id="SM00034">
    <property type="entry name" value="CLECT"/>
    <property type="match status" value="1"/>
</dbReference>
<dbReference type="PROSITE" id="PS00022">
    <property type="entry name" value="EGF_1"/>
    <property type="match status" value="1"/>
</dbReference>
<dbReference type="InterPro" id="IPR016187">
    <property type="entry name" value="CTDL_fold"/>
</dbReference>
<dbReference type="PROSITE" id="PS01187">
    <property type="entry name" value="EGF_CA"/>
    <property type="match status" value="1"/>
</dbReference>
<feature type="domain" description="Sushi" evidence="12">
    <location>
        <begin position="324"/>
        <end position="380"/>
    </location>
</feature>
<keyword evidence="6" id="KW-0325">Glycoprotein</keyword>
<feature type="disulfide bond" evidence="8">
    <location>
        <begin position="408"/>
        <end position="435"/>
    </location>
</feature>
<feature type="disulfide bond" evidence="7">
    <location>
        <begin position="1595"/>
        <end position="1604"/>
    </location>
</feature>
<feature type="domain" description="Sushi" evidence="12">
    <location>
        <begin position="381"/>
        <end position="437"/>
    </location>
</feature>
<evidence type="ECO:0000259" key="11">
    <source>
        <dbReference type="PROSITE" id="PS50041"/>
    </source>
</evidence>
<feature type="domain" description="Sushi" evidence="12">
    <location>
        <begin position="840"/>
        <end position="896"/>
    </location>
</feature>
<evidence type="ECO:0000256" key="7">
    <source>
        <dbReference type="PROSITE-ProRule" id="PRU00076"/>
    </source>
</evidence>
<feature type="domain" description="Sushi" evidence="12">
    <location>
        <begin position="40"/>
        <end position="101"/>
    </location>
</feature>
<feature type="domain" description="C-type lectin" evidence="11">
    <location>
        <begin position="1677"/>
        <end position="1795"/>
    </location>
</feature>
<evidence type="ECO:0000259" key="12">
    <source>
        <dbReference type="PROSITE" id="PS50923"/>
    </source>
</evidence>
<feature type="disulfide bond" evidence="8">
    <location>
        <begin position="867"/>
        <end position="894"/>
    </location>
</feature>
<feature type="domain" description="Sushi" evidence="12">
    <location>
        <begin position="1070"/>
        <end position="1125"/>
    </location>
</feature>
<protein>
    <submittedName>
        <fullName evidence="14">Sushi, von Willebrand factor type A, EGF and pentraxin domain-containing protein 1-like</fullName>
    </submittedName>
</protein>
<dbReference type="Pfam" id="PF07645">
    <property type="entry name" value="EGF_CA"/>
    <property type="match status" value="3"/>
</dbReference>
<dbReference type="Gene3D" id="3.10.100.10">
    <property type="entry name" value="Mannose-Binding Protein A, subunit A"/>
    <property type="match status" value="1"/>
</dbReference>
<dbReference type="InterPro" id="IPR050350">
    <property type="entry name" value="Compl-Cell_Adhes-Reg"/>
</dbReference>
<dbReference type="PROSITE" id="PS00615">
    <property type="entry name" value="C_TYPE_LECTIN_1"/>
    <property type="match status" value="1"/>
</dbReference>
<feature type="disulfide bond" evidence="8">
    <location>
        <begin position="1040"/>
        <end position="1067"/>
    </location>
</feature>
<keyword evidence="5 7" id="KW-1015">Disulfide bond</keyword>
<dbReference type="PROSITE" id="PS50041">
    <property type="entry name" value="C_TYPE_LECTIN_2"/>
    <property type="match status" value="1"/>
</dbReference>
<feature type="disulfide bond" evidence="8">
    <location>
        <begin position="292"/>
        <end position="319"/>
    </location>
</feature>
<dbReference type="InterPro" id="IPR000436">
    <property type="entry name" value="Sushi_SCR_CCP_dom"/>
</dbReference>
<feature type="domain" description="Sushi" evidence="12">
    <location>
        <begin position="1185"/>
        <end position="1241"/>
    </location>
</feature>
<evidence type="ECO:0000256" key="5">
    <source>
        <dbReference type="ARBA" id="ARBA00023157"/>
    </source>
</evidence>
<dbReference type="PROSITE" id="PS00010">
    <property type="entry name" value="ASX_HYDROXYL"/>
    <property type="match status" value="2"/>
</dbReference>
<feature type="domain" description="Sushi" evidence="12">
    <location>
        <begin position="897"/>
        <end position="953"/>
    </location>
</feature>
<keyword evidence="2 8" id="KW-0768">Sushi</keyword>